<name>K1RJ55_MAGGI</name>
<evidence type="ECO:0000313" key="1">
    <source>
        <dbReference type="EMBL" id="EKC34291.1"/>
    </source>
</evidence>
<organism evidence="1">
    <name type="scientific">Magallana gigas</name>
    <name type="common">Pacific oyster</name>
    <name type="synonym">Crassostrea gigas</name>
    <dbReference type="NCBI Taxonomy" id="29159"/>
    <lineage>
        <taxon>Eukaryota</taxon>
        <taxon>Metazoa</taxon>
        <taxon>Spiralia</taxon>
        <taxon>Lophotrochozoa</taxon>
        <taxon>Mollusca</taxon>
        <taxon>Bivalvia</taxon>
        <taxon>Autobranchia</taxon>
        <taxon>Pteriomorphia</taxon>
        <taxon>Ostreida</taxon>
        <taxon>Ostreoidea</taxon>
        <taxon>Ostreidae</taxon>
        <taxon>Magallana</taxon>
    </lineage>
</organism>
<dbReference type="AlphaFoldDB" id="K1RJ55"/>
<dbReference type="EMBL" id="JH818030">
    <property type="protein sequence ID" value="EKC34291.1"/>
    <property type="molecule type" value="Genomic_DNA"/>
</dbReference>
<proteinExistence type="predicted"/>
<protein>
    <submittedName>
        <fullName evidence="1">Uncharacterized protein</fullName>
    </submittedName>
</protein>
<gene>
    <name evidence="1" type="ORF">CGI_10020004</name>
</gene>
<reference evidence="1" key="1">
    <citation type="journal article" date="2012" name="Nature">
        <title>The oyster genome reveals stress adaptation and complexity of shell formation.</title>
        <authorList>
            <person name="Zhang G."/>
            <person name="Fang X."/>
            <person name="Guo X."/>
            <person name="Li L."/>
            <person name="Luo R."/>
            <person name="Xu F."/>
            <person name="Yang P."/>
            <person name="Zhang L."/>
            <person name="Wang X."/>
            <person name="Qi H."/>
            <person name="Xiong Z."/>
            <person name="Que H."/>
            <person name="Xie Y."/>
            <person name="Holland P.W."/>
            <person name="Paps J."/>
            <person name="Zhu Y."/>
            <person name="Wu F."/>
            <person name="Chen Y."/>
            <person name="Wang J."/>
            <person name="Peng C."/>
            <person name="Meng J."/>
            <person name="Yang L."/>
            <person name="Liu J."/>
            <person name="Wen B."/>
            <person name="Zhang N."/>
            <person name="Huang Z."/>
            <person name="Zhu Q."/>
            <person name="Feng Y."/>
            <person name="Mount A."/>
            <person name="Hedgecock D."/>
            <person name="Xu Z."/>
            <person name="Liu Y."/>
            <person name="Domazet-Loso T."/>
            <person name="Du Y."/>
            <person name="Sun X."/>
            <person name="Zhang S."/>
            <person name="Liu B."/>
            <person name="Cheng P."/>
            <person name="Jiang X."/>
            <person name="Li J."/>
            <person name="Fan D."/>
            <person name="Wang W."/>
            <person name="Fu W."/>
            <person name="Wang T."/>
            <person name="Wang B."/>
            <person name="Zhang J."/>
            <person name="Peng Z."/>
            <person name="Li Y."/>
            <person name="Li N."/>
            <person name="Wang J."/>
            <person name="Chen M."/>
            <person name="He Y."/>
            <person name="Tan F."/>
            <person name="Song X."/>
            <person name="Zheng Q."/>
            <person name="Huang R."/>
            <person name="Yang H."/>
            <person name="Du X."/>
            <person name="Chen L."/>
            <person name="Yang M."/>
            <person name="Gaffney P.M."/>
            <person name="Wang S."/>
            <person name="Luo L."/>
            <person name="She Z."/>
            <person name="Ming Y."/>
            <person name="Huang W."/>
            <person name="Zhang S."/>
            <person name="Huang B."/>
            <person name="Zhang Y."/>
            <person name="Qu T."/>
            <person name="Ni P."/>
            <person name="Miao G."/>
            <person name="Wang J."/>
            <person name="Wang Q."/>
            <person name="Steinberg C.E."/>
            <person name="Wang H."/>
            <person name="Li N."/>
            <person name="Qian L."/>
            <person name="Zhang G."/>
            <person name="Li Y."/>
            <person name="Yang H."/>
            <person name="Liu X."/>
            <person name="Wang J."/>
            <person name="Yin Y."/>
            <person name="Wang J."/>
        </authorList>
    </citation>
    <scope>NUCLEOTIDE SEQUENCE [LARGE SCALE GENOMIC DNA]</scope>
    <source>
        <strain evidence="1">05x7-T-G4-1.051#20</strain>
    </source>
</reference>
<dbReference type="InParanoid" id="K1RJ55"/>
<accession>K1RJ55</accession>
<dbReference type="HOGENOM" id="CLU_1898260_0_0_1"/>
<sequence length="134" mass="15495">MQLQSGIDERLEKFEHNIEKRLAEMENDIIKKCREDYLDKLRSMKQTMPETIREEKSELKEGVTKSLENGLFVIKKIDGGGVQEDVEGPSKTPEQEIVPCRREQEGIPKPVTPRIPKGSWEDLTMKDHFIKKGT</sequence>